<sequence>MLKYHIDIKLKKLKKKY</sequence>
<gene>
    <name evidence="1" type="ORF">c7_L46</name>
</gene>
<protein>
    <submittedName>
        <fullName evidence="1">Uncharacterized protein</fullName>
    </submittedName>
</protein>
<reference evidence="1" key="1">
    <citation type="submission" date="2011-10" db="EMBL/GenBank/DDBJ databases">
        <title>Provirophages and transpovirons: unique mobilome of giant viruses.</title>
        <authorList>
            <person name="Desnues C."/>
            <person name="LaScola B."/>
            <person name="Yutin N."/>
            <person name="Fournous G."/>
            <person name="Koonin E."/>
            <person name="Raoult D."/>
        </authorList>
    </citation>
    <scope>NUCLEOTIDE SEQUENCE</scope>
    <source>
        <strain evidence="1">Mv13-c7</strain>
    </source>
</reference>
<accession>H2E9N9</accession>
<name>H2E9N9_9VIRU</name>
<dbReference type="EMBL" id="JN885990">
    <property type="protein sequence ID" value="AEX61112.1"/>
    <property type="molecule type" value="Genomic_DNA"/>
</dbReference>
<evidence type="ECO:0000313" key="1">
    <source>
        <dbReference type="EMBL" id="AEX61112.1"/>
    </source>
</evidence>
<organism evidence="1">
    <name type="scientific">Megavirus courdo7</name>
    <dbReference type="NCBI Taxonomy" id="1128135"/>
    <lineage>
        <taxon>Viruses</taxon>
        <taxon>Varidnaviria</taxon>
        <taxon>Bamfordvirae</taxon>
        <taxon>Nucleocytoviricota</taxon>
        <taxon>Megaviricetes</taxon>
        <taxon>Imitervirales</taxon>
        <taxon>Mimiviridae</taxon>
        <taxon>Megamimivirinae</taxon>
        <taxon>Megavirus</taxon>
    </lineage>
</organism>
<proteinExistence type="predicted"/>